<sequence length="255" mass="26644">MTSFRRIRAARASLVAGVTAGGLLLFAGPAFAHVSVQPGTAEKGGWSTIALKVPNEKDNASTVKLELTLDPKHPLVSVMPQAVPGWDVKVEKTKLDKPVQMHGKSIDEAVSKVTWTGGKIEPGQFQQFPLSVGQLPTDADELVFKALQTYSDDDVVRWIDPSKPGGEEPEHPAPVLKLVAKGAAGGAGDHHDDAKGDKDAKSDKGDKVTATAEEKKSDGGSDTTARTLGVVGIVVGAAGIAFGVLAGRRRRDSAA</sequence>
<evidence type="ECO:0000256" key="1">
    <source>
        <dbReference type="SAM" id="MobiDB-lite"/>
    </source>
</evidence>
<feature type="region of interest" description="Disordered" evidence="1">
    <location>
        <begin position="182"/>
        <end position="225"/>
    </location>
</feature>
<name>A0ABV9BTP3_9ACTN</name>
<organism evidence="5 6">
    <name type="scientific">Streptomyces ehimensis</name>
    <dbReference type="NCBI Taxonomy" id="68195"/>
    <lineage>
        <taxon>Bacteria</taxon>
        <taxon>Bacillati</taxon>
        <taxon>Actinomycetota</taxon>
        <taxon>Actinomycetes</taxon>
        <taxon>Kitasatosporales</taxon>
        <taxon>Streptomycetaceae</taxon>
        <taxon>Streptomyces</taxon>
    </lineage>
</organism>
<protein>
    <submittedName>
        <fullName evidence="5">YcnI family protein</fullName>
    </submittedName>
</protein>
<accession>A0ABV9BTP3</accession>
<feature type="transmembrane region" description="Helical" evidence="2">
    <location>
        <begin position="228"/>
        <end position="247"/>
    </location>
</feature>
<evidence type="ECO:0000313" key="5">
    <source>
        <dbReference type="EMBL" id="MFC4517502.1"/>
    </source>
</evidence>
<feature type="signal peptide" evidence="3">
    <location>
        <begin position="1"/>
        <end position="32"/>
    </location>
</feature>
<evidence type="ECO:0000313" key="6">
    <source>
        <dbReference type="Proteomes" id="UP001595990"/>
    </source>
</evidence>
<evidence type="ECO:0000259" key="4">
    <source>
        <dbReference type="Pfam" id="PF07987"/>
    </source>
</evidence>
<keyword evidence="2" id="KW-0472">Membrane</keyword>
<proteinExistence type="predicted"/>
<feature type="compositionally biased region" description="Basic and acidic residues" evidence="1">
    <location>
        <begin position="188"/>
        <end position="219"/>
    </location>
</feature>
<dbReference type="InterPro" id="IPR012533">
    <property type="entry name" value="YcnI-copper_dom"/>
</dbReference>
<keyword evidence="6" id="KW-1185">Reference proteome</keyword>
<reference evidence="6" key="1">
    <citation type="journal article" date="2019" name="Int. J. Syst. Evol. Microbiol.">
        <title>The Global Catalogue of Microorganisms (GCM) 10K type strain sequencing project: providing services to taxonomists for standard genome sequencing and annotation.</title>
        <authorList>
            <consortium name="The Broad Institute Genomics Platform"/>
            <consortium name="The Broad Institute Genome Sequencing Center for Infectious Disease"/>
            <person name="Wu L."/>
            <person name="Ma J."/>
        </authorList>
    </citation>
    <scope>NUCLEOTIDE SEQUENCE [LARGE SCALE GENOMIC DNA]</scope>
    <source>
        <strain evidence="6">CECT 8064</strain>
    </source>
</reference>
<gene>
    <name evidence="5" type="ORF">ACFPEN_31895</name>
</gene>
<comment type="caution">
    <text evidence="5">The sequence shown here is derived from an EMBL/GenBank/DDBJ whole genome shotgun (WGS) entry which is preliminary data.</text>
</comment>
<evidence type="ECO:0000256" key="2">
    <source>
        <dbReference type="SAM" id="Phobius"/>
    </source>
</evidence>
<feature type="domain" description="YncI copper-binding" evidence="4">
    <location>
        <begin position="33"/>
        <end position="178"/>
    </location>
</feature>
<dbReference type="RefSeq" id="WP_206280023.1">
    <property type="nucleotide sequence ID" value="NZ_JBHSFS010000021.1"/>
</dbReference>
<dbReference type="Proteomes" id="UP001595990">
    <property type="component" value="Unassembled WGS sequence"/>
</dbReference>
<dbReference type="Gene3D" id="2.60.40.2230">
    <property type="entry name" value="Uncharacterised protein YcnI-like PF07987, DUF1775"/>
    <property type="match status" value="1"/>
</dbReference>
<keyword evidence="3" id="KW-0732">Signal</keyword>
<keyword evidence="2" id="KW-0812">Transmembrane</keyword>
<evidence type="ECO:0000256" key="3">
    <source>
        <dbReference type="SAM" id="SignalP"/>
    </source>
</evidence>
<dbReference type="InterPro" id="IPR038507">
    <property type="entry name" value="YcnI-like_sf"/>
</dbReference>
<dbReference type="EMBL" id="JBHSFS010000021">
    <property type="protein sequence ID" value="MFC4517502.1"/>
    <property type="molecule type" value="Genomic_DNA"/>
</dbReference>
<dbReference type="Pfam" id="PF07987">
    <property type="entry name" value="DUF1775"/>
    <property type="match status" value="1"/>
</dbReference>
<keyword evidence="2" id="KW-1133">Transmembrane helix</keyword>
<dbReference type="CDD" id="cd08545">
    <property type="entry name" value="YcnI_like"/>
    <property type="match status" value="1"/>
</dbReference>
<feature type="chain" id="PRO_5047106888" evidence="3">
    <location>
        <begin position="33"/>
        <end position="255"/>
    </location>
</feature>